<dbReference type="InterPro" id="IPR051533">
    <property type="entry name" value="WaaL-like"/>
</dbReference>
<keyword evidence="8" id="KW-1185">Reference proteome</keyword>
<keyword evidence="4 5" id="KW-0472">Membrane</keyword>
<keyword evidence="3 5" id="KW-1133">Transmembrane helix</keyword>
<sequence length="495" mass="54422">MSSQLVGRVRALGLRLPWQQATEIRGYSKAMMLSLAMIIVAFSGDLFRYTIGWTGYGLIVLGLGALSVVVMRRRRPKLHLLHLPYMLVAFVSWCWLSVLWSGYQLETVAGAAIQTLTMAAASMMAVSLGRFQFLRTFAFGMRLLVYGSLLFELGAALFAPYGVVPPTYLRTNFLQQVLGDSAPLSAQHIPGSYYWTHSELFQGGPLQGLMGNRNLLALVALLAIITTLAELADGMIVRWRATLGVLAGIGAIVWTDSATVYVTIAFVALGAALVVAGRRLERGQRWMLYASVGTVLVVGAVLVIVNNNAIFAMMNRSSDMSGRGTIWRAVINLGVESPVLGQGWISYWAPWLPEFQQLAIIEGVPYHQAHNAFLDVWMQTGTIGALLFAALVFTALVRTWWLAIDLHDIPLMPRPKVNARRAHPSYAVAAPFFLTIALTVQAMTESRLLIEGNWLLLCYLAMFAKLRSSNAPLRPRQAGTVKHADSELALDLRVD</sequence>
<dbReference type="PANTHER" id="PTHR37422">
    <property type="entry name" value="TEICHURONIC ACID BIOSYNTHESIS PROTEIN TUAE"/>
    <property type="match status" value="1"/>
</dbReference>
<evidence type="ECO:0000256" key="2">
    <source>
        <dbReference type="ARBA" id="ARBA00022692"/>
    </source>
</evidence>
<organism evidence="7 8">
    <name type="scientific">Gulosibacter bifidus</name>
    <dbReference type="NCBI Taxonomy" id="272239"/>
    <lineage>
        <taxon>Bacteria</taxon>
        <taxon>Bacillati</taxon>
        <taxon>Actinomycetota</taxon>
        <taxon>Actinomycetes</taxon>
        <taxon>Micrococcales</taxon>
        <taxon>Microbacteriaceae</taxon>
        <taxon>Gulosibacter</taxon>
    </lineage>
</organism>
<gene>
    <name evidence="7" type="ORF">ACFSUQ_04430</name>
</gene>
<feature type="transmembrane region" description="Helical" evidence="5">
    <location>
        <begin position="425"/>
        <end position="442"/>
    </location>
</feature>
<feature type="transmembrane region" description="Helical" evidence="5">
    <location>
        <begin position="83"/>
        <end position="103"/>
    </location>
</feature>
<keyword evidence="2 5" id="KW-0812">Transmembrane</keyword>
<feature type="transmembrane region" description="Helical" evidence="5">
    <location>
        <begin position="143"/>
        <end position="164"/>
    </location>
</feature>
<evidence type="ECO:0000259" key="6">
    <source>
        <dbReference type="Pfam" id="PF04932"/>
    </source>
</evidence>
<feature type="transmembrane region" description="Helical" evidence="5">
    <location>
        <begin position="109"/>
        <end position="131"/>
    </location>
</feature>
<evidence type="ECO:0000313" key="7">
    <source>
        <dbReference type="EMBL" id="MFD2674545.1"/>
    </source>
</evidence>
<evidence type="ECO:0000256" key="3">
    <source>
        <dbReference type="ARBA" id="ARBA00022989"/>
    </source>
</evidence>
<dbReference type="EMBL" id="JBHUNF010000002">
    <property type="protein sequence ID" value="MFD2674545.1"/>
    <property type="molecule type" value="Genomic_DNA"/>
</dbReference>
<feature type="transmembrane region" description="Helical" evidence="5">
    <location>
        <begin position="53"/>
        <end position="71"/>
    </location>
</feature>
<reference evidence="8" key="1">
    <citation type="journal article" date="2019" name="Int. J. Syst. Evol. Microbiol.">
        <title>The Global Catalogue of Microorganisms (GCM) 10K type strain sequencing project: providing services to taxonomists for standard genome sequencing and annotation.</title>
        <authorList>
            <consortium name="The Broad Institute Genomics Platform"/>
            <consortium name="The Broad Institute Genome Sequencing Center for Infectious Disease"/>
            <person name="Wu L."/>
            <person name="Ma J."/>
        </authorList>
    </citation>
    <scope>NUCLEOTIDE SEQUENCE [LARGE SCALE GENOMIC DNA]</scope>
    <source>
        <strain evidence="8">TISTR 1511</strain>
    </source>
</reference>
<keyword evidence="7" id="KW-0436">Ligase</keyword>
<feature type="transmembrane region" description="Helical" evidence="5">
    <location>
        <begin position="383"/>
        <end position="404"/>
    </location>
</feature>
<dbReference type="Proteomes" id="UP001597453">
    <property type="component" value="Unassembled WGS sequence"/>
</dbReference>
<accession>A0ABW5RHJ3</accession>
<evidence type="ECO:0000256" key="4">
    <source>
        <dbReference type="ARBA" id="ARBA00023136"/>
    </source>
</evidence>
<evidence type="ECO:0000256" key="1">
    <source>
        <dbReference type="ARBA" id="ARBA00004141"/>
    </source>
</evidence>
<dbReference type="PANTHER" id="PTHR37422:SF13">
    <property type="entry name" value="LIPOPOLYSACCHARIDE BIOSYNTHESIS PROTEIN PA4999-RELATED"/>
    <property type="match status" value="1"/>
</dbReference>
<comment type="caution">
    <text evidence="7">The sequence shown here is derived from an EMBL/GenBank/DDBJ whole genome shotgun (WGS) entry which is preliminary data.</text>
</comment>
<evidence type="ECO:0000313" key="8">
    <source>
        <dbReference type="Proteomes" id="UP001597453"/>
    </source>
</evidence>
<name>A0ABW5RHJ3_9MICO</name>
<feature type="transmembrane region" description="Helical" evidence="5">
    <location>
        <begin position="326"/>
        <end position="345"/>
    </location>
</feature>
<dbReference type="GO" id="GO:0016874">
    <property type="term" value="F:ligase activity"/>
    <property type="evidence" value="ECO:0007669"/>
    <property type="project" value="UniProtKB-KW"/>
</dbReference>
<feature type="transmembrane region" description="Helical" evidence="5">
    <location>
        <begin position="244"/>
        <end position="274"/>
    </location>
</feature>
<feature type="domain" description="O-antigen ligase-related" evidence="6">
    <location>
        <begin position="244"/>
        <end position="389"/>
    </location>
</feature>
<feature type="transmembrane region" description="Helical" evidence="5">
    <location>
        <begin position="286"/>
        <end position="305"/>
    </location>
</feature>
<dbReference type="InterPro" id="IPR007016">
    <property type="entry name" value="O-antigen_ligase-rel_domated"/>
</dbReference>
<protein>
    <submittedName>
        <fullName evidence="7">O-antigen ligase family protein</fullName>
    </submittedName>
</protein>
<feature type="transmembrane region" description="Helical" evidence="5">
    <location>
        <begin position="30"/>
        <end position="47"/>
    </location>
</feature>
<comment type="subcellular location">
    <subcellularLocation>
        <location evidence="1">Membrane</location>
        <topology evidence="1">Multi-pass membrane protein</topology>
    </subcellularLocation>
</comment>
<proteinExistence type="predicted"/>
<dbReference type="Pfam" id="PF04932">
    <property type="entry name" value="Wzy_C"/>
    <property type="match status" value="1"/>
</dbReference>
<dbReference type="RefSeq" id="WP_066058915.1">
    <property type="nucleotide sequence ID" value="NZ_JBHUNF010000002.1"/>
</dbReference>
<evidence type="ECO:0000256" key="5">
    <source>
        <dbReference type="SAM" id="Phobius"/>
    </source>
</evidence>
<feature type="transmembrane region" description="Helical" evidence="5">
    <location>
        <begin position="215"/>
        <end position="232"/>
    </location>
</feature>